<evidence type="ECO:0000313" key="2">
    <source>
        <dbReference type="Proteomes" id="UP001158576"/>
    </source>
</evidence>
<dbReference type="SUPFAM" id="SSF117281">
    <property type="entry name" value="Kelch motif"/>
    <property type="match status" value="1"/>
</dbReference>
<name>A0ABN7SL37_OIKDI</name>
<organism evidence="1 2">
    <name type="scientific">Oikopleura dioica</name>
    <name type="common">Tunicate</name>
    <dbReference type="NCBI Taxonomy" id="34765"/>
    <lineage>
        <taxon>Eukaryota</taxon>
        <taxon>Metazoa</taxon>
        <taxon>Chordata</taxon>
        <taxon>Tunicata</taxon>
        <taxon>Appendicularia</taxon>
        <taxon>Copelata</taxon>
        <taxon>Oikopleuridae</taxon>
        <taxon>Oikopleura</taxon>
    </lineage>
</organism>
<protein>
    <submittedName>
        <fullName evidence="1">Oidioi.mRNA.OKI2018_I69.XSR.g15712.t1.cds</fullName>
    </submittedName>
</protein>
<reference evidence="1 2" key="1">
    <citation type="submission" date="2021-04" db="EMBL/GenBank/DDBJ databases">
        <authorList>
            <person name="Bliznina A."/>
        </authorList>
    </citation>
    <scope>NUCLEOTIDE SEQUENCE [LARGE SCALE GENOMIC DNA]</scope>
</reference>
<evidence type="ECO:0000313" key="1">
    <source>
        <dbReference type="EMBL" id="CAG5098486.1"/>
    </source>
</evidence>
<accession>A0ABN7SL37</accession>
<sequence length="325" mass="36726">MSKKTTTISTTSTTTHVVETIPTNFTPSRTTFLHESLNNYNISVDSIFVDAILVISSSNAFLYRWMESNEVGGESVDQLKISSDGYNQYGSCSAIYKGHALFFGGQGRLARSIHLLTGCSIIPISGELPIPMSFHSCSVSFDAVYLCGAWEDRRACYIFDDDRIRAIQGTKSGHTLAAMVTYRMYPVIIAGQDVYDEYTNKVEVYGGYEWNYGADLPTNLRFHSAIAIHEKIFVFGGYFYGIKDFVIEYDGYRWRRRSSLVEPRYDHSSVRIGSRIFHVGSSRTNMPIESWDAISDERKDSSSYLYGVKRPFLLPVKFSDFGSCF</sequence>
<keyword evidence="2" id="KW-1185">Reference proteome</keyword>
<dbReference type="Gene3D" id="2.120.10.80">
    <property type="entry name" value="Kelch-type beta propeller"/>
    <property type="match status" value="1"/>
</dbReference>
<gene>
    <name evidence="1" type="ORF">OKIOD_LOCUS7270</name>
</gene>
<dbReference type="Proteomes" id="UP001158576">
    <property type="component" value="Chromosome XSR"/>
</dbReference>
<dbReference type="EMBL" id="OU015569">
    <property type="protein sequence ID" value="CAG5098486.1"/>
    <property type="molecule type" value="Genomic_DNA"/>
</dbReference>
<proteinExistence type="predicted"/>
<dbReference type="InterPro" id="IPR015915">
    <property type="entry name" value="Kelch-typ_b-propeller"/>
</dbReference>